<reference evidence="2 3" key="1">
    <citation type="submission" date="2017-04" db="EMBL/GenBank/DDBJ databases">
        <authorList>
            <person name="Afonso C.L."/>
            <person name="Miller P.J."/>
            <person name="Scott M.A."/>
            <person name="Spackman E."/>
            <person name="Goraichik I."/>
            <person name="Dimitrov K.M."/>
            <person name="Suarez D.L."/>
            <person name="Swayne D.E."/>
        </authorList>
    </citation>
    <scope>NUCLEOTIDE SEQUENCE [LARGE SCALE GENOMIC DNA]</scope>
</reference>
<feature type="transmembrane region" description="Helical" evidence="1">
    <location>
        <begin position="278"/>
        <end position="298"/>
    </location>
</feature>
<keyword evidence="1" id="KW-0812">Transmembrane</keyword>
<dbReference type="Proteomes" id="UP000196158">
    <property type="component" value="Unassembled WGS sequence"/>
</dbReference>
<feature type="transmembrane region" description="Helical" evidence="1">
    <location>
        <begin position="310"/>
        <end position="331"/>
    </location>
</feature>
<keyword evidence="3" id="KW-1185">Reference proteome</keyword>
<organism evidence="2 3">
    <name type="scientific">Maudiozyma saulgeensis</name>
    <dbReference type="NCBI Taxonomy" id="1789683"/>
    <lineage>
        <taxon>Eukaryota</taxon>
        <taxon>Fungi</taxon>
        <taxon>Dikarya</taxon>
        <taxon>Ascomycota</taxon>
        <taxon>Saccharomycotina</taxon>
        <taxon>Saccharomycetes</taxon>
        <taxon>Saccharomycetales</taxon>
        <taxon>Saccharomycetaceae</taxon>
        <taxon>Maudiozyma</taxon>
    </lineage>
</organism>
<keyword evidence="1" id="KW-0472">Membrane</keyword>
<dbReference type="EMBL" id="FXLY01000003">
    <property type="protein sequence ID" value="SMN19469.1"/>
    <property type="molecule type" value="Genomic_DNA"/>
</dbReference>
<proteinExistence type="predicted"/>
<dbReference type="OrthoDB" id="4071688at2759"/>
<evidence type="ECO:0000256" key="1">
    <source>
        <dbReference type="SAM" id="Phobius"/>
    </source>
</evidence>
<protein>
    <submittedName>
        <fullName evidence="2">Uncharacterized protein</fullName>
    </submittedName>
</protein>
<name>A0A1X7R1V2_9SACH</name>
<dbReference type="AlphaFoldDB" id="A0A1X7R1V2"/>
<keyword evidence="1" id="KW-1133">Transmembrane helix</keyword>
<sequence length="341" mass="39093">MQNIQGAFCFTSPALYTDQRNMSAYALRDGKIKDVTPDDWTTLFKDVLISYEGAVLVISKEEECSDLNDALKTYEEWCTSSVNENLILEDKKMKWVQYTNSGGDSFESFKFSTLVKGQILVLSGAFPDIIVKLDAIFGLETITNSMQCNLIMIAVLKVLMERTLESLFCIEKDIIEKETETRKVVLMKNSLHEEYMGSRGNYLVELSHTLFNAGTTLRDVTENIKYLCTNDASENVIKGSEIIIKKGENKITQLMIKLREMRQTVEENGTKFFDSVKWIIDAFLMAAVAIGVAFAWFLHDKESRPRKYTLIAVCVVGFMGMIFRICACVLWEQWSFRWRKF</sequence>
<gene>
    <name evidence="2" type="ORF">KASA_0P06930G</name>
</gene>
<accession>A0A1X7R1V2</accession>
<evidence type="ECO:0000313" key="3">
    <source>
        <dbReference type="Proteomes" id="UP000196158"/>
    </source>
</evidence>
<evidence type="ECO:0000313" key="2">
    <source>
        <dbReference type="EMBL" id="SMN19469.1"/>
    </source>
</evidence>